<dbReference type="Proteomes" id="UP000287394">
    <property type="component" value="Chromosome"/>
</dbReference>
<dbReference type="OrthoDB" id="305468at2"/>
<dbReference type="Pfam" id="PF13399">
    <property type="entry name" value="LytR_C"/>
    <property type="match status" value="1"/>
</dbReference>
<reference evidence="4 5" key="1">
    <citation type="journal article" date="2019" name="Int. J. Syst. Evol. Microbiol.">
        <title>Capsulimonas corticalis gen. nov., sp. nov., an aerobic capsulated bacterium, of a novel bacterial order, Capsulimonadales ord. nov., of the class Armatimonadia of the phylum Armatimonadetes.</title>
        <authorList>
            <person name="Li J."/>
            <person name="Kudo C."/>
            <person name="Tonouchi A."/>
        </authorList>
    </citation>
    <scope>NUCLEOTIDE SEQUENCE [LARGE SCALE GENOMIC DNA]</scope>
    <source>
        <strain evidence="4 5">AX-7</strain>
    </source>
</reference>
<protein>
    <submittedName>
        <fullName evidence="4">Uncharacterized protein</fullName>
    </submittedName>
</protein>
<evidence type="ECO:0000313" key="5">
    <source>
        <dbReference type="Proteomes" id="UP000287394"/>
    </source>
</evidence>
<feature type="transmembrane region" description="Helical" evidence="3">
    <location>
        <begin position="12"/>
        <end position="34"/>
    </location>
</feature>
<sequence>MDQGKKKWLRGLLIGFAVIAVAAIGGVAVIHNILSKKAGENTGGSGSLSIADTLKQATETAFNPVAGFPGQDRITILCMGIDDNWTDSDQVYTKDARTDTLFLLTLDLVNHKISMLSIPRDTYAHIAGTSHSFKINSAYQTGGPDRAIDTVSELLGVHADHYMVLNIDATKKMVDALGGVDVDVEHEMHYHDKWGHLNIDLLPGAQHLDGEQAVGFARYRHADLGKKGSPEDGDERRMYRQHVMLRSMIAKAKTLANVSQAPHLIDVGMSSIRTDLTRGQLYDLAAIFKGVQPDDIKTASIPGEDFRAAEDGAWFFKPDMAKSLAYVDWLVKGDATAIRRLTPIVVKNGTTINGLAQRAVSQLLAYGYTDVRNGGTTRKPVEPAPALGTTVGTAAPEPAKPGIYEVTELLDTGVPDPDATRDIVTGLQLTDAHVLRRPNQPNKLGWTPPVSVTITLGKDYAAANPASASDTDAPADTSAPATIDPNAPTTGGASSE</sequence>
<accession>A0A402D3M8</accession>
<dbReference type="PANTHER" id="PTHR33392">
    <property type="entry name" value="POLYISOPRENYL-TEICHOIC ACID--PEPTIDOGLYCAN TEICHOIC ACID TRANSFERASE TAGU"/>
    <property type="match status" value="1"/>
</dbReference>
<keyword evidence="3" id="KW-1133">Transmembrane helix</keyword>
<feature type="compositionally biased region" description="Low complexity" evidence="2">
    <location>
        <begin position="464"/>
        <end position="482"/>
    </location>
</feature>
<evidence type="ECO:0000256" key="2">
    <source>
        <dbReference type="SAM" id="MobiDB-lite"/>
    </source>
</evidence>
<dbReference type="InterPro" id="IPR050922">
    <property type="entry name" value="LytR/CpsA/Psr_CW_biosynth"/>
</dbReference>
<dbReference type="KEGG" id="ccot:CCAX7_38880"/>
<dbReference type="InterPro" id="IPR004474">
    <property type="entry name" value="LytR_CpsA_psr"/>
</dbReference>
<keyword evidence="3" id="KW-0812">Transmembrane</keyword>
<organism evidence="4 5">
    <name type="scientific">Capsulimonas corticalis</name>
    <dbReference type="NCBI Taxonomy" id="2219043"/>
    <lineage>
        <taxon>Bacteria</taxon>
        <taxon>Bacillati</taxon>
        <taxon>Armatimonadota</taxon>
        <taxon>Armatimonadia</taxon>
        <taxon>Capsulimonadales</taxon>
        <taxon>Capsulimonadaceae</taxon>
        <taxon>Capsulimonas</taxon>
    </lineage>
</organism>
<comment type="similarity">
    <text evidence="1">Belongs to the LytR/CpsA/Psr (LCP) family.</text>
</comment>
<feature type="compositionally biased region" description="Polar residues" evidence="2">
    <location>
        <begin position="487"/>
        <end position="496"/>
    </location>
</feature>
<evidence type="ECO:0000256" key="1">
    <source>
        <dbReference type="ARBA" id="ARBA00006068"/>
    </source>
</evidence>
<dbReference type="RefSeq" id="WP_119324128.1">
    <property type="nucleotide sequence ID" value="NZ_AP025739.1"/>
</dbReference>
<proteinExistence type="inferred from homology"/>
<dbReference type="Gene3D" id="3.40.630.190">
    <property type="entry name" value="LCP protein"/>
    <property type="match status" value="1"/>
</dbReference>
<dbReference type="PANTHER" id="PTHR33392:SF6">
    <property type="entry name" value="POLYISOPRENYL-TEICHOIC ACID--PEPTIDOGLYCAN TEICHOIC ACID TRANSFERASE TAGU"/>
    <property type="match status" value="1"/>
</dbReference>
<dbReference type="AlphaFoldDB" id="A0A402D3M8"/>
<evidence type="ECO:0000256" key="3">
    <source>
        <dbReference type="SAM" id="Phobius"/>
    </source>
</evidence>
<gene>
    <name evidence="4" type="ORF">CCAX7_38880</name>
</gene>
<feature type="region of interest" description="Disordered" evidence="2">
    <location>
        <begin position="464"/>
        <end position="496"/>
    </location>
</feature>
<feature type="region of interest" description="Disordered" evidence="2">
    <location>
        <begin position="376"/>
        <end position="399"/>
    </location>
</feature>
<keyword evidence="3" id="KW-0472">Membrane</keyword>
<keyword evidence="5" id="KW-1185">Reference proteome</keyword>
<dbReference type="InterPro" id="IPR027381">
    <property type="entry name" value="LytR/CpsA/Psr_C"/>
</dbReference>
<dbReference type="Pfam" id="PF03816">
    <property type="entry name" value="LytR_cpsA_psr"/>
    <property type="match status" value="1"/>
</dbReference>
<dbReference type="EMBL" id="AP025739">
    <property type="protein sequence ID" value="BDI31837.1"/>
    <property type="molecule type" value="Genomic_DNA"/>
</dbReference>
<name>A0A402D3M8_9BACT</name>
<dbReference type="NCBIfam" id="TIGR00350">
    <property type="entry name" value="lytR_cpsA_psr"/>
    <property type="match status" value="1"/>
</dbReference>
<evidence type="ECO:0000313" key="4">
    <source>
        <dbReference type="EMBL" id="BDI31837.1"/>
    </source>
</evidence>
<dbReference type="FunCoup" id="A0A402D3M8">
    <property type="interactions" value="82"/>
</dbReference>